<dbReference type="Proteomes" id="UP001597206">
    <property type="component" value="Unassembled WGS sequence"/>
</dbReference>
<dbReference type="EMBL" id="JBHTLN010000007">
    <property type="protein sequence ID" value="MFD1123689.1"/>
    <property type="molecule type" value="Genomic_DNA"/>
</dbReference>
<reference evidence="3" key="1">
    <citation type="journal article" date="2019" name="Int. J. Syst. Evol. Microbiol.">
        <title>The Global Catalogue of Microorganisms (GCM) 10K type strain sequencing project: providing services to taxonomists for standard genome sequencing and annotation.</title>
        <authorList>
            <consortium name="The Broad Institute Genomics Platform"/>
            <consortium name="The Broad Institute Genome Sequencing Center for Infectious Disease"/>
            <person name="Wu L."/>
            <person name="Ma J."/>
        </authorList>
    </citation>
    <scope>NUCLEOTIDE SEQUENCE [LARGE SCALE GENOMIC DNA]</scope>
    <source>
        <strain evidence="3">CCUG 58411</strain>
    </source>
</reference>
<dbReference type="InterPro" id="IPR001296">
    <property type="entry name" value="Glyco_trans_1"/>
</dbReference>
<keyword evidence="3" id="KW-1185">Reference proteome</keyword>
<dbReference type="GO" id="GO:0016757">
    <property type="term" value="F:glycosyltransferase activity"/>
    <property type="evidence" value="ECO:0007669"/>
    <property type="project" value="UniProtKB-KW"/>
</dbReference>
<dbReference type="Gene3D" id="3.40.50.2000">
    <property type="entry name" value="Glycogen Phosphorylase B"/>
    <property type="match status" value="1"/>
</dbReference>
<keyword evidence="2" id="KW-0808">Transferase</keyword>
<evidence type="ECO:0000259" key="1">
    <source>
        <dbReference type="Pfam" id="PF00534"/>
    </source>
</evidence>
<dbReference type="SUPFAM" id="SSF53756">
    <property type="entry name" value="UDP-Glycosyltransferase/glycogen phosphorylase"/>
    <property type="match status" value="1"/>
</dbReference>
<evidence type="ECO:0000313" key="3">
    <source>
        <dbReference type="Proteomes" id="UP001597206"/>
    </source>
</evidence>
<protein>
    <submittedName>
        <fullName evidence="2">Glycosyltransferase</fullName>
        <ecNumber evidence="2">2.4.-.-</ecNumber>
    </submittedName>
</protein>
<comment type="caution">
    <text evidence="2">The sequence shown here is derived from an EMBL/GenBank/DDBJ whole genome shotgun (WGS) entry which is preliminary data.</text>
</comment>
<evidence type="ECO:0000313" key="2">
    <source>
        <dbReference type="EMBL" id="MFD1123689.1"/>
    </source>
</evidence>
<dbReference type="RefSeq" id="WP_379035627.1">
    <property type="nucleotide sequence ID" value="NZ_JBHTLN010000007.1"/>
</dbReference>
<keyword evidence="2" id="KW-0328">Glycosyltransferase</keyword>
<dbReference type="EC" id="2.4.-.-" evidence="2"/>
<organism evidence="2 3">
    <name type="scientific">Methylophilus flavus</name>
    <dbReference type="NCBI Taxonomy" id="640084"/>
    <lineage>
        <taxon>Bacteria</taxon>
        <taxon>Pseudomonadati</taxon>
        <taxon>Pseudomonadota</taxon>
        <taxon>Betaproteobacteria</taxon>
        <taxon>Nitrosomonadales</taxon>
        <taxon>Methylophilaceae</taxon>
        <taxon>Methylophilus</taxon>
    </lineage>
</organism>
<sequence length="355" mass="40629">MMHFSWPQLINNLVFKLRRFRYQTTGEESEHALTLTYLCPNAKKASGGVTVIYRHVSMINDMQMDGVRAQVFHPKDLSFRYEAPFANLSFKPNFVFNKTREVFVIHEMWAAREASIARDKGIRYIIQVQSGYDIFRKTDIDSVYSAYEYAELITCVSDDIYACLIFLFPEFEQKIYRLQLSVEAELFKPATHKDNIITYMPRKLEKHSTLVLNYIARKLPASWKIIAIHNMSQQAVAELLSKSKIFLSFSELEGLGLPPIEAALSGNAVIGYTGEAGKEYWLDGQFHEVSCGDIRKFSELILSKIQEIDNGHFDFSKIRQNIASLQNKYSKTKELAGLQGLVNQMIMGGKESANI</sequence>
<feature type="domain" description="Glycosyl transferase family 1" evidence="1">
    <location>
        <begin position="212"/>
        <end position="301"/>
    </location>
</feature>
<name>A0ABW3PDA1_9PROT</name>
<proteinExistence type="predicted"/>
<accession>A0ABW3PDA1</accession>
<gene>
    <name evidence="2" type="ORF">ACFQ2T_14325</name>
</gene>
<dbReference type="Pfam" id="PF00534">
    <property type="entry name" value="Glycos_transf_1"/>
    <property type="match status" value="1"/>
</dbReference>